<evidence type="ECO:0000313" key="1">
    <source>
        <dbReference type="EMBL" id="MDR5900182.1"/>
    </source>
</evidence>
<accession>A0ABU1H8Y9</accession>
<name>A0ABU1H8Y9_9GAMM</name>
<dbReference type="EMBL" id="JARWAN010000029">
    <property type="protein sequence ID" value="MDR5900182.1"/>
    <property type="molecule type" value="Genomic_DNA"/>
</dbReference>
<protein>
    <submittedName>
        <fullName evidence="1">Uncharacterized protein</fullName>
    </submittedName>
</protein>
<reference evidence="1 2" key="1">
    <citation type="submission" date="2023-04" db="EMBL/GenBank/DDBJ databases">
        <title>A long-awaited taxogenomic arrangement of the family Halomonadaceae.</title>
        <authorList>
            <person name="De La Haba R."/>
            <person name="Chuvochina M."/>
            <person name="Wittouck S."/>
            <person name="Arahal D.R."/>
            <person name="Sanchez-Porro C."/>
            <person name="Hugenholtz P."/>
            <person name="Ventosa A."/>
        </authorList>
    </citation>
    <scope>NUCLEOTIDE SEQUENCE [LARGE SCALE GENOMIC DNA]</scope>
    <source>
        <strain evidence="1 2">DSM 21020</strain>
    </source>
</reference>
<keyword evidence="2" id="KW-1185">Reference proteome</keyword>
<dbReference type="RefSeq" id="WP_309657058.1">
    <property type="nucleotide sequence ID" value="NZ_JARWAN010000029.1"/>
</dbReference>
<gene>
    <name evidence="1" type="ORF">QC823_14490</name>
</gene>
<organism evidence="1 2">
    <name type="scientific">Vreelandella vilamensis</name>
    <dbReference type="NCBI Taxonomy" id="531309"/>
    <lineage>
        <taxon>Bacteria</taxon>
        <taxon>Pseudomonadati</taxon>
        <taxon>Pseudomonadota</taxon>
        <taxon>Gammaproteobacteria</taxon>
        <taxon>Oceanospirillales</taxon>
        <taxon>Halomonadaceae</taxon>
        <taxon>Vreelandella</taxon>
    </lineage>
</organism>
<dbReference type="Proteomes" id="UP001254564">
    <property type="component" value="Unassembled WGS sequence"/>
</dbReference>
<sequence>MSFAFDDKGKGAAQAYWNALSRLKEVWMDVFGTELYIEQGKAKDAFQEAVAKVSDALATSPKNTKDFSEYGDIQHPEDPNCLAQALLKAADIDDLSPNFLISIMLERLSELSLNEISEIELRYFLRDVLDDAFEGLGTRRPNVGANRHWPRLRQYLREIEEVYTGHTRSQPSIMLRNTRGGRMALNPRDPRRLTLLIDPECF</sequence>
<comment type="caution">
    <text evidence="1">The sequence shown here is derived from an EMBL/GenBank/DDBJ whole genome shotgun (WGS) entry which is preliminary data.</text>
</comment>
<evidence type="ECO:0000313" key="2">
    <source>
        <dbReference type="Proteomes" id="UP001254564"/>
    </source>
</evidence>
<proteinExistence type="predicted"/>